<keyword evidence="2" id="KW-1185">Reference proteome</keyword>
<dbReference type="EMBL" id="JWIO01000012">
    <property type="protein sequence ID" value="KLL11769.1"/>
    <property type="molecule type" value="Genomic_DNA"/>
</dbReference>
<reference evidence="1 2" key="1">
    <citation type="submission" date="2014-12" db="EMBL/GenBank/DDBJ databases">
        <title>Frankia sp. BMG5.1 draft genome.</title>
        <authorList>
            <person name="Gtari M."/>
            <person name="Ghodhbane-Gtari F."/>
            <person name="Nouioui I."/>
            <person name="Ktari A."/>
            <person name="Hezbri K."/>
            <person name="Mimouni W."/>
            <person name="Sbissi I."/>
            <person name="Ayari A."/>
            <person name="Yamanaka T."/>
            <person name="Normand P."/>
            <person name="Tisa L.S."/>
            <person name="Boudabous A."/>
        </authorList>
    </citation>
    <scope>NUCLEOTIDE SEQUENCE [LARGE SCALE GENOMIC DNA]</scope>
    <source>
        <strain evidence="1 2">BMG5.1</strain>
    </source>
</reference>
<dbReference type="Proteomes" id="UP000035425">
    <property type="component" value="Unassembled WGS sequence"/>
</dbReference>
<dbReference type="Gene3D" id="3.90.1170.40">
    <property type="entry name" value="Molybdopterin biosynthesis MoaE subunit"/>
    <property type="match status" value="1"/>
</dbReference>
<name>A0ABR5F4W1_9ACTN</name>
<proteinExistence type="predicted"/>
<dbReference type="InterPro" id="IPR036563">
    <property type="entry name" value="MoaE_sf"/>
</dbReference>
<organism evidence="1 2">
    <name type="scientific">Protofrankia coriariae</name>
    <dbReference type="NCBI Taxonomy" id="1562887"/>
    <lineage>
        <taxon>Bacteria</taxon>
        <taxon>Bacillati</taxon>
        <taxon>Actinomycetota</taxon>
        <taxon>Actinomycetes</taxon>
        <taxon>Frankiales</taxon>
        <taxon>Frankiaceae</taxon>
        <taxon>Protofrankia</taxon>
    </lineage>
</organism>
<protein>
    <submittedName>
        <fullName evidence="1">Molybdopterin synthase</fullName>
    </submittedName>
</protein>
<dbReference type="PANTHER" id="PTHR23404">
    <property type="entry name" value="MOLYBDOPTERIN SYNTHASE RELATED"/>
    <property type="match status" value="1"/>
</dbReference>
<sequence>MGRVVLGSIRAEELSVDECLRAVRGPGVGAVALFVGTVRDHDHGRAVAELEYTAHPRAGAEIARVAAGVAAAHPVLAVAVTHRTGLLGIGDIAVVVAVGAVHRDEAFAACRHLIDEVKAQVPIWKRQVFTDGSSEWVGAC</sequence>
<dbReference type="CDD" id="cd00756">
    <property type="entry name" value="MoaE"/>
    <property type="match status" value="1"/>
</dbReference>
<evidence type="ECO:0000313" key="2">
    <source>
        <dbReference type="Proteomes" id="UP000035425"/>
    </source>
</evidence>
<comment type="caution">
    <text evidence="1">The sequence shown here is derived from an EMBL/GenBank/DDBJ whole genome shotgun (WGS) entry which is preliminary data.</text>
</comment>
<dbReference type="InterPro" id="IPR003448">
    <property type="entry name" value="Mopterin_biosynth_MoaE"/>
</dbReference>
<dbReference type="Pfam" id="PF02391">
    <property type="entry name" value="MoaE"/>
    <property type="match status" value="1"/>
</dbReference>
<accession>A0ABR5F4W1</accession>
<gene>
    <name evidence="1" type="ORF">FrCorBMG51_09550</name>
</gene>
<evidence type="ECO:0000313" key="1">
    <source>
        <dbReference type="EMBL" id="KLL11769.1"/>
    </source>
</evidence>
<dbReference type="SUPFAM" id="SSF54690">
    <property type="entry name" value="Molybdopterin synthase subunit MoaE"/>
    <property type="match status" value="1"/>
</dbReference>